<evidence type="ECO:0000259" key="8">
    <source>
        <dbReference type="Pfam" id="PF01490"/>
    </source>
</evidence>
<dbReference type="AlphaFoldDB" id="A0A914WWC4"/>
<dbReference type="WBParaSite" id="PSAMB.scaffold5499size11547.g26754.t1">
    <property type="protein sequence ID" value="PSAMB.scaffold5499size11547.g26754.t1"/>
    <property type="gene ID" value="PSAMB.scaffold5499size11547.g26754"/>
</dbReference>
<feature type="domain" description="Amino acid transporter transmembrane" evidence="8">
    <location>
        <begin position="142"/>
        <end position="380"/>
    </location>
</feature>
<keyword evidence="4 7" id="KW-0472">Membrane</keyword>
<keyword evidence="3 7" id="KW-1133">Transmembrane helix</keyword>
<sequence length="413" mass="44844">MPMDVGASGSYPTSMGLMYVFNLIVGTGALALPKAFQEAGYALGAALLVCSCMISYVCATFVIESMSCANAVIESRRKQQAKQAEYIRAAHRTSVDNDDGDRALAERRPLLHASPHASASASILPSNLELASSVTDECYDIKERVELSQMAQLFLGKAGLIACYFILTVYLFGDLAIYSATVPKSFMNVLCSGGQVNNSLSHDSPCHSSWPAFFTRFTVYRIVVVVFNLLVGPLVFIGMTKTKYLQFVTTVFRWAAFLIMIGMASESLASHGPSAHPAAATFGNFGSLFGVTVYAFMCHHSLPGLITPMKDKQNVFKLLFVVFALILTFYLALSLTGSFAFAKVEDVYTLNFLNSLSTDTSHIAIVVIDYFLALFPVITISTNFPIVGITLKNNMNTLITLIADRSGQKSRSA</sequence>
<dbReference type="GO" id="GO:0016020">
    <property type="term" value="C:membrane"/>
    <property type="evidence" value="ECO:0007669"/>
    <property type="project" value="UniProtKB-SubCell"/>
</dbReference>
<feature type="transmembrane region" description="Helical" evidence="7">
    <location>
        <begin position="318"/>
        <end position="342"/>
    </location>
</feature>
<feature type="transmembrane region" description="Helical" evidence="7">
    <location>
        <begin position="39"/>
        <end position="63"/>
    </location>
</feature>
<keyword evidence="9" id="KW-1185">Reference proteome</keyword>
<organism evidence="9 10">
    <name type="scientific">Plectus sambesii</name>
    <dbReference type="NCBI Taxonomy" id="2011161"/>
    <lineage>
        <taxon>Eukaryota</taxon>
        <taxon>Metazoa</taxon>
        <taxon>Ecdysozoa</taxon>
        <taxon>Nematoda</taxon>
        <taxon>Chromadorea</taxon>
        <taxon>Plectida</taxon>
        <taxon>Plectina</taxon>
        <taxon>Plectoidea</taxon>
        <taxon>Plectidae</taxon>
        <taxon>Plectus</taxon>
    </lineage>
</organism>
<feature type="transmembrane region" description="Helical" evidence="7">
    <location>
        <begin position="218"/>
        <end position="237"/>
    </location>
</feature>
<feature type="transmembrane region" description="Helical" evidence="7">
    <location>
        <begin position="277"/>
        <end position="297"/>
    </location>
</feature>
<feature type="transmembrane region" description="Helical" evidence="7">
    <location>
        <begin position="362"/>
        <end position="386"/>
    </location>
</feature>
<accession>A0A914WWC4</accession>
<evidence type="ECO:0000256" key="3">
    <source>
        <dbReference type="ARBA" id="ARBA00022989"/>
    </source>
</evidence>
<dbReference type="PANTHER" id="PTHR16189:SF0">
    <property type="entry name" value="TRANSMEMBRANE PROTEIN 104"/>
    <property type="match status" value="1"/>
</dbReference>
<evidence type="ECO:0000256" key="5">
    <source>
        <dbReference type="ARBA" id="ARBA00023180"/>
    </source>
</evidence>
<keyword evidence="2 7" id="KW-0812">Transmembrane</keyword>
<proteinExistence type="inferred from homology"/>
<dbReference type="PANTHER" id="PTHR16189">
    <property type="entry name" value="TRANSMEMBRANE PROTEIN 104-RELATED"/>
    <property type="match status" value="1"/>
</dbReference>
<protein>
    <submittedName>
        <fullName evidence="10">Amino acid transporter transmembrane domain-containing protein</fullName>
    </submittedName>
</protein>
<evidence type="ECO:0000313" key="10">
    <source>
        <dbReference type="WBParaSite" id="PSAMB.scaffold5499size11547.g26754.t1"/>
    </source>
</evidence>
<comment type="subcellular location">
    <subcellularLocation>
        <location evidence="1">Membrane</location>
        <topology evidence="1">Multi-pass membrane protein</topology>
    </subcellularLocation>
</comment>
<evidence type="ECO:0000256" key="2">
    <source>
        <dbReference type="ARBA" id="ARBA00022692"/>
    </source>
</evidence>
<evidence type="ECO:0000256" key="1">
    <source>
        <dbReference type="ARBA" id="ARBA00004141"/>
    </source>
</evidence>
<keyword evidence="5" id="KW-0325">Glycoprotein</keyword>
<feature type="transmembrane region" description="Helical" evidence="7">
    <location>
        <begin position="244"/>
        <end position="265"/>
    </location>
</feature>
<evidence type="ECO:0000256" key="6">
    <source>
        <dbReference type="ARBA" id="ARBA00038166"/>
    </source>
</evidence>
<evidence type="ECO:0000256" key="4">
    <source>
        <dbReference type="ARBA" id="ARBA00023136"/>
    </source>
</evidence>
<dbReference type="Proteomes" id="UP000887566">
    <property type="component" value="Unplaced"/>
</dbReference>
<feature type="transmembrane region" description="Helical" evidence="7">
    <location>
        <begin position="158"/>
        <end position="180"/>
    </location>
</feature>
<reference evidence="10" key="1">
    <citation type="submission" date="2022-11" db="UniProtKB">
        <authorList>
            <consortium name="WormBaseParasite"/>
        </authorList>
    </citation>
    <scope>IDENTIFICATION</scope>
</reference>
<dbReference type="Pfam" id="PF01490">
    <property type="entry name" value="Aa_trans"/>
    <property type="match status" value="2"/>
</dbReference>
<evidence type="ECO:0000313" key="9">
    <source>
        <dbReference type="Proteomes" id="UP000887566"/>
    </source>
</evidence>
<feature type="transmembrane region" description="Helical" evidence="7">
    <location>
        <begin position="12"/>
        <end position="33"/>
    </location>
</feature>
<comment type="similarity">
    <text evidence="6">Belongs to the TMEM104 family.</text>
</comment>
<evidence type="ECO:0000256" key="7">
    <source>
        <dbReference type="SAM" id="Phobius"/>
    </source>
</evidence>
<dbReference type="InterPro" id="IPR013057">
    <property type="entry name" value="AA_transpt_TM"/>
</dbReference>
<feature type="domain" description="Amino acid transporter transmembrane" evidence="8">
    <location>
        <begin position="15"/>
        <end position="68"/>
    </location>
</feature>
<name>A0A914WWC4_9BILA</name>